<protein>
    <recommendedName>
        <fullName evidence="3">YkgJ family cysteine cluster protein</fullName>
    </recommendedName>
</protein>
<dbReference type="KEGG" id="pabo:BCY86_08220"/>
<name>A0A1L6MYV6_9BACT</name>
<keyword evidence="2" id="KW-1185">Reference proteome</keyword>
<accession>A0A1L6MYV6</accession>
<evidence type="ECO:0000313" key="2">
    <source>
        <dbReference type="Proteomes" id="UP000185544"/>
    </source>
</evidence>
<dbReference type="AlphaFoldDB" id="A0A1L6MYV6"/>
<proteinExistence type="predicted"/>
<dbReference type="Pfam" id="PF03692">
    <property type="entry name" value="CxxCxxCC"/>
    <property type="match status" value="1"/>
</dbReference>
<reference evidence="1 2" key="1">
    <citation type="submission" date="2016-08" db="EMBL/GenBank/DDBJ databases">
        <title>Identification and validation of antigenic proteins from Pajaroellobacter abortibovis using de-novo genome sequence assembly and reverse vaccinology.</title>
        <authorList>
            <person name="Welly B.T."/>
            <person name="Miller M.R."/>
            <person name="Stott J.L."/>
            <person name="Blanchard M.T."/>
            <person name="Islas-Trejo A.D."/>
            <person name="O'Rourke S.M."/>
            <person name="Young A.E."/>
            <person name="Medrano J.F."/>
            <person name="Van Eenennaam A.L."/>
        </authorList>
    </citation>
    <scope>NUCLEOTIDE SEQUENCE [LARGE SCALE GENOMIC DNA]</scope>
    <source>
        <strain evidence="1 2">BTF92-0548A/99-0131</strain>
    </source>
</reference>
<organism evidence="1 2">
    <name type="scientific">Pajaroellobacter abortibovis</name>
    <dbReference type="NCBI Taxonomy" id="1882918"/>
    <lineage>
        <taxon>Bacteria</taxon>
        <taxon>Pseudomonadati</taxon>
        <taxon>Myxococcota</taxon>
        <taxon>Polyangia</taxon>
        <taxon>Polyangiales</taxon>
        <taxon>Polyangiaceae</taxon>
    </lineage>
</organism>
<dbReference type="OrthoDB" id="9810361at2"/>
<dbReference type="EMBL" id="CP016908">
    <property type="protein sequence ID" value="APS00659.1"/>
    <property type="molecule type" value="Genomic_DNA"/>
</dbReference>
<gene>
    <name evidence="1" type="ORF">BCY86_08220</name>
</gene>
<evidence type="ECO:0008006" key="3">
    <source>
        <dbReference type="Google" id="ProtNLM"/>
    </source>
</evidence>
<dbReference type="InterPro" id="IPR005358">
    <property type="entry name" value="Puta_zinc/iron-chelating_dom"/>
</dbReference>
<dbReference type="RefSeq" id="WP_075277328.1">
    <property type="nucleotide sequence ID" value="NZ_CP016908.1"/>
</dbReference>
<sequence length="228" mass="25888">MDGYTVVRPVVREFNSNQRLQAAAHVRAGGHVIFRETASRTYLIISPPRRGDGMDLGLWSLLDLGKSRYRLMRAGILRGLAFALVPRDCYDIVQDRIHRDSIYRRAVHRLSLNCLQCGACCKDNRVELGPEDVLRFRQAGRLELSKPPYTKRSDGKLILRLTPSKTCFHLGADRRCAIYPFRPDACSQFPRGSECCLHARERELGLRDGAPRVNVRGASPQKKDEVKK</sequence>
<dbReference type="STRING" id="1882918.BCY86_08220"/>
<dbReference type="Proteomes" id="UP000185544">
    <property type="component" value="Chromosome"/>
</dbReference>
<evidence type="ECO:0000313" key="1">
    <source>
        <dbReference type="EMBL" id="APS00659.1"/>
    </source>
</evidence>